<evidence type="ECO:0000313" key="14">
    <source>
        <dbReference type="Proteomes" id="UP001597106"/>
    </source>
</evidence>
<keyword evidence="4" id="KW-0997">Cell inner membrane</keyword>
<protein>
    <submittedName>
        <fullName evidence="13">EamA family transporter</fullName>
    </submittedName>
</protein>
<feature type="domain" description="EamA" evidence="12">
    <location>
        <begin position="48"/>
        <end position="118"/>
    </location>
</feature>
<evidence type="ECO:0000256" key="10">
    <source>
        <dbReference type="ARBA" id="ARBA00023136"/>
    </source>
</evidence>
<keyword evidence="5" id="KW-0441">Lipid A biosynthesis</keyword>
<keyword evidence="2" id="KW-1003">Cell membrane</keyword>
<evidence type="ECO:0000256" key="8">
    <source>
        <dbReference type="ARBA" id="ARBA00022989"/>
    </source>
</evidence>
<dbReference type="InterPro" id="IPR000620">
    <property type="entry name" value="EamA_dom"/>
</dbReference>
<comment type="caution">
    <text evidence="13">The sequence shown here is derived from an EMBL/GenBank/DDBJ whole genome shotgun (WGS) entry which is preliminary data.</text>
</comment>
<evidence type="ECO:0000256" key="5">
    <source>
        <dbReference type="ARBA" id="ARBA00022556"/>
    </source>
</evidence>
<dbReference type="EMBL" id="JBHTJW010000001">
    <property type="protein sequence ID" value="MFD0928563.1"/>
    <property type="molecule type" value="Genomic_DNA"/>
</dbReference>
<gene>
    <name evidence="13" type="ORF">ACFQ1T_02100</name>
</gene>
<sequence>MMIHTGALFVAAVLLDTLGTTLFKLGAMQPETTVEASPMALLRSCLTRWHVPAGLLVYVVEYVIWITYLSASSLSQAFPMYSITIVLIMLVSRLALNEQIGMKRWLGALLIVAGVGLLGSNT</sequence>
<keyword evidence="14" id="KW-1185">Reference proteome</keyword>
<accession>A0ABW3GE42</accession>
<keyword evidence="8 11" id="KW-1133">Transmembrane helix</keyword>
<keyword evidence="9" id="KW-0443">Lipid metabolism</keyword>
<evidence type="ECO:0000256" key="4">
    <source>
        <dbReference type="ARBA" id="ARBA00022519"/>
    </source>
</evidence>
<keyword evidence="3" id="KW-0444">Lipid biosynthesis</keyword>
<organism evidence="13 14">
    <name type="scientific">Methylophilus glucosoxydans</name>
    <dbReference type="NCBI Taxonomy" id="752553"/>
    <lineage>
        <taxon>Bacteria</taxon>
        <taxon>Pseudomonadati</taxon>
        <taxon>Pseudomonadota</taxon>
        <taxon>Betaproteobacteria</taxon>
        <taxon>Nitrosomonadales</taxon>
        <taxon>Methylophilaceae</taxon>
        <taxon>Methylophilus</taxon>
    </lineage>
</organism>
<dbReference type="RefSeq" id="WP_275356714.1">
    <property type="nucleotide sequence ID" value="NZ_JBHTJW010000001.1"/>
</dbReference>
<dbReference type="InterPro" id="IPR037185">
    <property type="entry name" value="EmrE-like"/>
</dbReference>
<evidence type="ECO:0000256" key="1">
    <source>
        <dbReference type="ARBA" id="ARBA00004651"/>
    </source>
</evidence>
<dbReference type="Pfam" id="PF00892">
    <property type="entry name" value="EamA"/>
    <property type="match status" value="1"/>
</dbReference>
<evidence type="ECO:0000313" key="13">
    <source>
        <dbReference type="EMBL" id="MFD0928563.1"/>
    </source>
</evidence>
<evidence type="ECO:0000259" key="12">
    <source>
        <dbReference type="Pfam" id="PF00892"/>
    </source>
</evidence>
<evidence type="ECO:0000256" key="7">
    <source>
        <dbReference type="ARBA" id="ARBA00022985"/>
    </source>
</evidence>
<keyword evidence="6 11" id="KW-0812">Transmembrane</keyword>
<evidence type="ECO:0000256" key="9">
    <source>
        <dbReference type="ARBA" id="ARBA00023098"/>
    </source>
</evidence>
<dbReference type="PANTHER" id="PTHR30561:SF9">
    <property type="entry name" value="4-AMINO-4-DEOXY-L-ARABINOSE-PHOSPHOUNDECAPRENOL FLIPPASE SUBUNIT ARNF-RELATED"/>
    <property type="match status" value="1"/>
</dbReference>
<feature type="transmembrane region" description="Helical" evidence="11">
    <location>
        <begin position="78"/>
        <end position="96"/>
    </location>
</feature>
<feature type="transmembrane region" description="Helical" evidence="11">
    <location>
        <begin position="49"/>
        <end position="71"/>
    </location>
</feature>
<keyword evidence="10 11" id="KW-0472">Membrane</keyword>
<evidence type="ECO:0000256" key="3">
    <source>
        <dbReference type="ARBA" id="ARBA00022516"/>
    </source>
</evidence>
<evidence type="ECO:0000256" key="6">
    <source>
        <dbReference type="ARBA" id="ARBA00022692"/>
    </source>
</evidence>
<dbReference type="InterPro" id="IPR000390">
    <property type="entry name" value="Small_drug/metabolite_transptr"/>
</dbReference>
<reference evidence="14" key="1">
    <citation type="journal article" date="2019" name="Int. J. Syst. Evol. Microbiol.">
        <title>The Global Catalogue of Microorganisms (GCM) 10K type strain sequencing project: providing services to taxonomists for standard genome sequencing and annotation.</title>
        <authorList>
            <consortium name="The Broad Institute Genomics Platform"/>
            <consortium name="The Broad Institute Genome Sequencing Center for Infectious Disease"/>
            <person name="Wu L."/>
            <person name="Ma J."/>
        </authorList>
    </citation>
    <scope>NUCLEOTIDE SEQUENCE [LARGE SCALE GENOMIC DNA]</scope>
    <source>
        <strain evidence="14">CCUG 59685</strain>
    </source>
</reference>
<evidence type="ECO:0000256" key="2">
    <source>
        <dbReference type="ARBA" id="ARBA00022475"/>
    </source>
</evidence>
<comment type="subcellular location">
    <subcellularLocation>
        <location evidence="1">Cell membrane</location>
        <topology evidence="1">Multi-pass membrane protein</topology>
    </subcellularLocation>
</comment>
<dbReference type="SUPFAM" id="SSF103481">
    <property type="entry name" value="Multidrug resistance efflux transporter EmrE"/>
    <property type="match status" value="1"/>
</dbReference>
<dbReference type="Proteomes" id="UP001597106">
    <property type="component" value="Unassembled WGS sequence"/>
</dbReference>
<dbReference type="Gene3D" id="1.10.3730.20">
    <property type="match status" value="1"/>
</dbReference>
<keyword evidence="7" id="KW-0448">Lipopolysaccharide biosynthesis</keyword>
<dbReference type="PANTHER" id="PTHR30561">
    <property type="entry name" value="SMR FAMILY PROTON-DEPENDENT DRUG EFFLUX TRANSPORTER SUGE"/>
    <property type="match status" value="1"/>
</dbReference>
<evidence type="ECO:0000256" key="11">
    <source>
        <dbReference type="SAM" id="Phobius"/>
    </source>
</evidence>
<name>A0ABW3GE42_9PROT</name>
<proteinExistence type="predicted"/>